<feature type="signal peptide" evidence="3">
    <location>
        <begin position="1"/>
        <end position="23"/>
    </location>
</feature>
<reference evidence="4 5" key="1">
    <citation type="journal article" date="2020" name="ISME J.">
        <title>Uncovering the hidden diversity of litter-decomposition mechanisms in mushroom-forming fungi.</title>
        <authorList>
            <person name="Floudas D."/>
            <person name="Bentzer J."/>
            <person name="Ahren D."/>
            <person name="Johansson T."/>
            <person name="Persson P."/>
            <person name="Tunlid A."/>
        </authorList>
    </citation>
    <scope>NUCLEOTIDE SEQUENCE [LARGE SCALE GENOMIC DNA]</scope>
    <source>
        <strain evidence="4 5">CBS 661.87</strain>
    </source>
</reference>
<feature type="region of interest" description="Disordered" evidence="1">
    <location>
        <begin position="314"/>
        <end position="444"/>
    </location>
</feature>
<name>A0A8H5HKV1_9AGAR</name>
<evidence type="ECO:0000256" key="3">
    <source>
        <dbReference type="SAM" id="SignalP"/>
    </source>
</evidence>
<feature type="chain" id="PRO_5034075018" evidence="3">
    <location>
        <begin position="24"/>
        <end position="504"/>
    </location>
</feature>
<feature type="region of interest" description="Disordered" evidence="1">
    <location>
        <begin position="458"/>
        <end position="504"/>
    </location>
</feature>
<feature type="compositionally biased region" description="Polar residues" evidence="1">
    <location>
        <begin position="427"/>
        <end position="439"/>
    </location>
</feature>
<feature type="region of interest" description="Disordered" evidence="1">
    <location>
        <begin position="220"/>
        <end position="259"/>
    </location>
</feature>
<feature type="compositionally biased region" description="Low complexity" evidence="1">
    <location>
        <begin position="220"/>
        <end position="248"/>
    </location>
</feature>
<proteinExistence type="predicted"/>
<keyword evidence="3" id="KW-0732">Signal</keyword>
<organism evidence="4 5">
    <name type="scientific">Tricholomella constricta</name>
    <dbReference type="NCBI Taxonomy" id="117010"/>
    <lineage>
        <taxon>Eukaryota</taxon>
        <taxon>Fungi</taxon>
        <taxon>Dikarya</taxon>
        <taxon>Basidiomycota</taxon>
        <taxon>Agaricomycotina</taxon>
        <taxon>Agaricomycetes</taxon>
        <taxon>Agaricomycetidae</taxon>
        <taxon>Agaricales</taxon>
        <taxon>Tricholomatineae</taxon>
        <taxon>Lyophyllaceae</taxon>
        <taxon>Tricholomella</taxon>
    </lineage>
</organism>
<dbReference type="Proteomes" id="UP000565441">
    <property type="component" value="Unassembled WGS sequence"/>
</dbReference>
<protein>
    <submittedName>
        <fullName evidence="4">Uncharacterized protein</fullName>
    </submittedName>
</protein>
<dbReference type="AlphaFoldDB" id="A0A8H5HKV1"/>
<dbReference type="CDD" id="cd12087">
    <property type="entry name" value="TM_EGFR-like"/>
    <property type="match status" value="1"/>
</dbReference>
<gene>
    <name evidence="4" type="ORF">D9615_001461</name>
</gene>
<comment type="caution">
    <text evidence="4">The sequence shown here is derived from an EMBL/GenBank/DDBJ whole genome shotgun (WGS) entry which is preliminary data.</text>
</comment>
<keyword evidence="5" id="KW-1185">Reference proteome</keyword>
<keyword evidence="2" id="KW-1133">Transmembrane helix</keyword>
<evidence type="ECO:0000313" key="4">
    <source>
        <dbReference type="EMBL" id="KAF5385180.1"/>
    </source>
</evidence>
<keyword evidence="2" id="KW-0472">Membrane</keyword>
<dbReference type="EMBL" id="JAACJP010000004">
    <property type="protein sequence ID" value="KAF5385180.1"/>
    <property type="molecule type" value="Genomic_DNA"/>
</dbReference>
<evidence type="ECO:0000256" key="1">
    <source>
        <dbReference type="SAM" id="MobiDB-lite"/>
    </source>
</evidence>
<evidence type="ECO:0000313" key="5">
    <source>
        <dbReference type="Proteomes" id="UP000565441"/>
    </source>
</evidence>
<keyword evidence="2" id="KW-0812">Transmembrane</keyword>
<accession>A0A8H5HKV1</accession>
<feature type="transmembrane region" description="Helical" evidence="2">
    <location>
        <begin position="261"/>
        <end position="286"/>
    </location>
</feature>
<feature type="compositionally biased region" description="Low complexity" evidence="1">
    <location>
        <begin position="314"/>
        <end position="334"/>
    </location>
</feature>
<sequence>MISRVRPSWAIIAFWALSPAAHAFSFTASSPTVCDDLSISWIGGTPPFQLVMAPFFGTPRNVLVPSGSFSNGKGSFSFQNPFPEEQKFVITMSDATGYGTGGTTDVLTTGASKGGTCDTKDPGVDFSFELNTALQQCRPYIFSGYSDALQPITIIGTIPGGTSFVLNPPTGSASYSWNANVAAGTSILFTMIDSRGRNGGTSDVKTVGITDDSTCLNNLSPSSTAISSTSTSSATSSSTRTSPTSSHPPSQPSEPEEKTSIAAIAGTVIGALVFLAVTVTLGLFCLRKRRDSNHRHPRTELDLTYDPSHAPSNYPYPSGAAAASASPLPLMPSGGYDSNPFLDSPHPQQPYQQSDYGSSSSPYQPPSQYQAPGPYQASSQYQSSSQSQYTQPSHYQQRSLGSDSDPFNPYALSHVPPSAVIQPFDIDQSSSNDSMSTAQRKAALAGVSTYTPSRFIVHTDVEDELPPPNQDGVVELPPQYSERRGPPAGYAAASSSSNIPPLGS</sequence>
<dbReference type="OrthoDB" id="2591431at2759"/>
<feature type="compositionally biased region" description="Low complexity" evidence="1">
    <location>
        <begin position="349"/>
        <end position="397"/>
    </location>
</feature>
<evidence type="ECO:0000256" key="2">
    <source>
        <dbReference type="SAM" id="Phobius"/>
    </source>
</evidence>
<dbReference type="PANTHER" id="PTHR37487:SF3">
    <property type="entry name" value="CLEAVAGE_POLYADENYLATION SPECIFICITY FACTOR A SUBUNIT N-TERMINAL DOMAIN-CONTAINING PROTEIN"/>
    <property type="match status" value="1"/>
</dbReference>
<dbReference type="PANTHER" id="PTHR37487">
    <property type="entry name" value="CHROMOSOME 1, WHOLE GENOME SHOTGUN SEQUENCE"/>
    <property type="match status" value="1"/>
</dbReference>